<evidence type="ECO:0000313" key="1">
    <source>
        <dbReference type="EMBL" id="MPM24713.1"/>
    </source>
</evidence>
<protein>
    <submittedName>
        <fullName evidence="1">Uncharacterized protein</fullName>
    </submittedName>
</protein>
<gene>
    <name evidence="1" type="ORF">SDC9_71197</name>
</gene>
<dbReference type="InterPro" id="IPR021125">
    <property type="entry name" value="DUF2127"/>
</dbReference>
<proteinExistence type="predicted"/>
<dbReference type="AlphaFoldDB" id="A0A644YDW3"/>
<comment type="caution">
    <text evidence="1">The sequence shown here is derived from an EMBL/GenBank/DDBJ whole genome shotgun (WGS) entry which is preliminary data.</text>
</comment>
<organism evidence="1">
    <name type="scientific">bioreactor metagenome</name>
    <dbReference type="NCBI Taxonomy" id="1076179"/>
    <lineage>
        <taxon>unclassified sequences</taxon>
        <taxon>metagenomes</taxon>
        <taxon>ecological metagenomes</taxon>
    </lineage>
</organism>
<accession>A0A644YDW3</accession>
<dbReference type="EMBL" id="VSSQ01004325">
    <property type="protein sequence ID" value="MPM24713.1"/>
    <property type="molecule type" value="Genomic_DNA"/>
</dbReference>
<sequence>MSRKIKKTKENVFHVGFEVGLLLKGIDGLLEIIGGVCLLFLNPDRLNWLTRLLTQHELSEDPRDMVANLLVTLSGRFSIGGEENGGFIR</sequence>
<name>A0A644YDW3_9ZZZZ</name>
<dbReference type="Pfam" id="PF09900">
    <property type="entry name" value="DUF2127"/>
    <property type="match status" value="1"/>
</dbReference>
<reference evidence="1" key="1">
    <citation type="submission" date="2019-08" db="EMBL/GenBank/DDBJ databases">
        <authorList>
            <person name="Kucharzyk K."/>
            <person name="Murdoch R.W."/>
            <person name="Higgins S."/>
            <person name="Loffler F."/>
        </authorList>
    </citation>
    <scope>NUCLEOTIDE SEQUENCE</scope>
</reference>